<accession>I3T437</accession>
<protein>
    <submittedName>
        <fullName evidence="1">Uncharacterized protein</fullName>
    </submittedName>
</protein>
<reference evidence="1" key="1">
    <citation type="submission" date="2012-05" db="EMBL/GenBank/DDBJ databases">
        <authorList>
            <person name="Krishnakumar V."/>
            <person name="Cheung F."/>
            <person name="Xiao Y."/>
            <person name="Chan A."/>
            <person name="Moskal W.A."/>
            <person name="Town C.D."/>
        </authorList>
    </citation>
    <scope>NUCLEOTIDE SEQUENCE</scope>
</reference>
<evidence type="ECO:0000313" key="1">
    <source>
        <dbReference type="EMBL" id="AFK47279.1"/>
    </source>
</evidence>
<name>I3T437_LOTJA</name>
<sequence>MSMRAPNIEIHLYMLNIVFISPYPVRNSLASSTISTLLTVTCNWVSNPHSDLRIILNSLESLVIDLVLFWLKYKLLEDSISRSSRNPKPSKNYHTVGCSLYKRYWLLWNMMCRSIIKGILNL</sequence>
<dbReference type="EMBL" id="BT147485">
    <property type="protein sequence ID" value="AFK47279.1"/>
    <property type="molecule type" value="mRNA"/>
</dbReference>
<proteinExistence type="evidence at transcript level"/>
<dbReference type="AlphaFoldDB" id="I3T437"/>
<organism evidence="1">
    <name type="scientific">Lotus japonicus</name>
    <name type="common">Lotus corniculatus var. japonicus</name>
    <dbReference type="NCBI Taxonomy" id="34305"/>
    <lineage>
        <taxon>Eukaryota</taxon>
        <taxon>Viridiplantae</taxon>
        <taxon>Streptophyta</taxon>
        <taxon>Embryophyta</taxon>
        <taxon>Tracheophyta</taxon>
        <taxon>Spermatophyta</taxon>
        <taxon>Magnoliopsida</taxon>
        <taxon>eudicotyledons</taxon>
        <taxon>Gunneridae</taxon>
        <taxon>Pentapetalae</taxon>
        <taxon>rosids</taxon>
        <taxon>fabids</taxon>
        <taxon>Fabales</taxon>
        <taxon>Fabaceae</taxon>
        <taxon>Papilionoideae</taxon>
        <taxon>50 kb inversion clade</taxon>
        <taxon>NPAAA clade</taxon>
        <taxon>Hologalegina</taxon>
        <taxon>robinioid clade</taxon>
        <taxon>Loteae</taxon>
        <taxon>Lotus</taxon>
    </lineage>
</organism>